<protein>
    <submittedName>
        <fullName evidence="1">Uncharacterized protein</fullName>
    </submittedName>
</protein>
<dbReference type="EMBL" id="KT001914">
    <property type="protein sequence ID" value="AKU43585.1"/>
    <property type="molecule type" value="Genomic_DNA"/>
</dbReference>
<evidence type="ECO:0000313" key="1">
    <source>
        <dbReference type="EMBL" id="AKU43585.1"/>
    </source>
</evidence>
<proteinExistence type="predicted"/>
<sequence>MTYSEAQIEAIYHQHGGNLDEIAAVLGLEPNSLKDETVMESIAVAITPPTDLGRESMRNYIVSIKHADSPTWPESDEEKILNARAALARGTHNMCTGRDRGWFILYSIPKNPALR</sequence>
<dbReference type="Proteomes" id="UP000221339">
    <property type="component" value="Segment"/>
</dbReference>
<evidence type="ECO:0000313" key="2">
    <source>
        <dbReference type="Proteomes" id="UP000221339"/>
    </source>
</evidence>
<reference evidence="1 2" key="1">
    <citation type="journal article" date="2015" name="Genome Announc.">
        <title>Complete Genome Sequence of Caulobacter crescentus Siphophage Seuss.</title>
        <authorList>
            <person name="Sloan J.M."/>
            <person name="Keene J.L."/>
            <person name="Cahill J.L."/>
            <person name="Rasche E.S."/>
            <person name="Kuty Everett G.F."/>
        </authorList>
    </citation>
    <scope>NUCLEOTIDE SEQUENCE [LARGE SCALE GENOMIC DNA]</scope>
</reference>
<keyword evidence="2" id="KW-1185">Reference proteome</keyword>
<name>A0A0K1LN71_9CAUD</name>
<organism evidence="1 2">
    <name type="scientific">Caulobacter phage Seuss</name>
    <dbReference type="NCBI Taxonomy" id="1675601"/>
    <lineage>
        <taxon>Viruses</taxon>
        <taxon>Duplodnaviria</taxon>
        <taxon>Heunggongvirae</taxon>
        <taxon>Uroviricota</taxon>
        <taxon>Caudoviricetes</taxon>
        <taxon>Seussvirus</taxon>
        <taxon>Seussvirus seuss</taxon>
    </lineage>
</organism>
<gene>
    <name evidence="1" type="ORF">CPT_Seuss59</name>
</gene>
<accession>A0A0K1LN71</accession>